<dbReference type="PANTHER" id="PTHR23342:SF0">
    <property type="entry name" value="N-ACETYLGLUTAMATE SYNTHASE, MITOCHONDRIAL"/>
    <property type="match status" value="1"/>
</dbReference>
<comment type="subunit">
    <text evidence="9">Homodimer.</text>
</comment>
<evidence type="ECO:0000259" key="10">
    <source>
        <dbReference type="Pfam" id="PF00696"/>
    </source>
</evidence>
<keyword evidence="5 9" id="KW-0547">Nucleotide-binding</keyword>
<keyword evidence="4 9" id="KW-0808">Transferase</keyword>
<accession>K2J270</accession>
<evidence type="ECO:0000256" key="5">
    <source>
        <dbReference type="ARBA" id="ARBA00022741"/>
    </source>
</evidence>
<keyword evidence="9" id="KW-0963">Cytoplasm</keyword>
<comment type="catalytic activity">
    <reaction evidence="8 9">
        <text>N-acetyl-L-glutamate + ATP = N-acetyl-L-glutamyl 5-phosphate + ADP</text>
        <dbReference type="Rhea" id="RHEA:14629"/>
        <dbReference type="ChEBI" id="CHEBI:30616"/>
        <dbReference type="ChEBI" id="CHEBI:44337"/>
        <dbReference type="ChEBI" id="CHEBI:57936"/>
        <dbReference type="ChEBI" id="CHEBI:456216"/>
        <dbReference type="EC" id="2.7.2.8"/>
    </reaction>
</comment>
<dbReference type="RefSeq" id="WP_008482738.1">
    <property type="nucleotide sequence ID" value="NZ_AMRI01000003.1"/>
</dbReference>
<organism evidence="11 12">
    <name type="scientific">Gallaecimonas xiamenensis 3-C-1</name>
    <dbReference type="NCBI Taxonomy" id="745411"/>
    <lineage>
        <taxon>Bacteria</taxon>
        <taxon>Pseudomonadati</taxon>
        <taxon>Pseudomonadota</taxon>
        <taxon>Gammaproteobacteria</taxon>
        <taxon>Enterobacterales</taxon>
        <taxon>Gallaecimonadaceae</taxon>
        <taxon>Gallaecimonas</taxon>
    </lineage>
</organism>
<dbReference type="SUPFAM" id="SSF53633">
    <property type="entry name" value="Carbamate kinase-like"/>
    <property type="match status" value="1"/>
</dbReference>
<dbReference type="InterPro" id="IPR001048">
    <property type="entry name" value="Asp/Glu/Uridylate_kinase"/>
</dbReference>
<dbReference type="Gene3D" id="3.40.1160.10">
    <property type="entry name" value="Acetylglutamate kinase-like"/>
    <property type="match status" value="1"/>
</dbReference>
<comment type="subcellular location">
    <subcellularLocation>
        <location evidence="9">Cytoplasm</location>
    </subcellularLocation>
</comment>
<dbReference type="InterPro" id="IPR036393">
    <property type="entry name" value="AceGlu_kinase-like_sf"/>
</dbReference>
<keyword evidence="6 9" id="KW-0418">Kinase</keyword>
<dbReference type="InterPro" id="IPR037528">
    <property type="entry name" value="ArgB"/>
</dbReference>
<comment type="function">
    <text evidence="9">Catalyzes the ATP-dependent phosphorylation of N-acetyl-L-glutamate.</text>
</comment>
<dbReference type="GO" id="GO:0005737">
    <property type="term" value="C:cytoplasm"/>
    <property type="evidence" value="ECO:0007669"/>
    <property type="project" value="UniProtKB-SubCell"/>
</dbReference>
<feature type="binding site" evidence="9">
    <location>
        <begin position="39"/>
        <end position="40"/>
    </location>
    <ligand>
        <name>substrate</name>
    </ligand>
</feature>
<keyword evidence="3 9" id="KW-0028">Amino-acid biosynthesis</keyword>
<dbReference type="GO" id="GO:0003991">
    <property type="term" value="F:acetylglutamate kinase activity"/>
    <property type="evidence" value="ECO:0007669"/>
    <property type="project" value="UniProtKB-UniRule"/>
</dbReference>
<comment type="pathway">
    <text evidence="1 9">Amino-acid biosynthesis; L-arginine biosynthesis; N(2)-acetyl-L-ornithine from L-glutamate: step 2/4.</text>
</comment>
<sequence>MKPLVIKIGGAALDAGPVLEKLLKALAGQERPLVLVHGGGDRVDQVLKQAGIEPRKRNGKRITCEASLPLVVGTLAGEINKGLVAKLRALGGEPVGLALADGIAFAEPAGDDWGAVGVLTEGSDTLLSLLLQGGFLPVVSSIAASKEGELLNINADEAAAKVAELLDAELVLLSDVSGVLDGKGRLLASLTASDIQALKGQGVITGGMVVKVDAALFAAEKLGRAVRLASWRDPKAIDDAQLGTLIAP</sequence>
<feature type="domain" description="Aspartate/glutamate/uridylate kinase" evidence="10">
    <location>
        <begin position="3"/>
        <end position="229"/>
    </location>
</feature>
<comment type="caution">
    <text evidence="11">The sequence shown here is derived from an EMBL/GenBank/DDBJ whole genome shotgun (WGS) entry which is preliminary data.</text>
</comment>
<evidence type="ECO:0000313" key="12">
    <source>
        <dbReference type="Proteomes" id="UP000006755"/>
    </source>
</evidence>
<comment type="caution">
    <text evidence="9">Lacks conserved residue(s) required for the propagation of feature annotation.</text>
</comment>
<evidence type="ECO:0000256" key="3">
    <source>
        <dbReference type="ARBA" id="ARBA00022605"/>
    </source>
</evidence>
<keyword evidence="12" id="KW-1185">Reference proteome</keyword>
<dbReference type="Proteomes" id="UP000006755">
    <property type="component" value="Unassembled WGS sequence"/>
</dbReference>
<dbReference type="OrthoDB" id="5915023at2"/>
<evidence type="ECO:0000256" key="1">
    <source>
        <dbReference type="ARBA" id="ARBA00004828"/>
    </source>
</evidence>
<dbReference type="InterPro" id="IPR004662">
    <property type="entry name" value="AcgluKinase_fam"/>
</dbReference>
<dbReference type="HAMAP" id="MF_00082">
    <property type="entry name" value="ArgB"/>
    <property type="match status" value="1"/>
</dbReference>
<keyword evidence="7 9" id="KW-0067">ATP-binding</keyword>
<dbReference type="GO" id="GO:0005524">
    <property type="term" value="F:ATP binding"/>
    <property type="evidence" value="ECO:0007669"/>
    <property type="project" value="UniProtKB-UniRule"/>
</dbReference>
<name>K2J270_9GAMM</name>
<evidence type="ECO:0000256" key="9">
    <source>
        <dbReference type="HAMAP-Rule" id="MF_00082"/>
    </source>
</evidence>
<dbReference type="EC" id="2.7.2.8" evidence="9"/>
<dbReference type="NCBIfam" id="TIGR00761">
    <property type="entry name" value="argB"/>
    <property type="match status" value="1"/>
</dbReference>
<feature type="binding site" evidence="9">
    <location>
        <position position="152"/>
    </location>
    <ligand>
        <name>substrate</name>
    </ligand>
</feature>
<gene>
    <name evidence="9" type="primary">argB</name>
    <name evidence="11" type="ORF">B3C1_02685</name>
</gene>
<protein>
    <recommendedName>
        <fullName evidence="9">Acetylglutamate kinase</fullName>
        <ecNumber evidence="9">2.7.2.8</ecNumber>
    </recommendedName>
    <alternativeName>
        <fullName evidence="9">N-acetyl-L-glutamate 5-phosphotransferase</fullName>
    </alternativeName>
    <alternativeName>
        <fullName evidence="9">NAG kinase</fullName>
        <shortName evidence="9">NAGK</shortName>
    </alternativeName>
</protein>
<dbReference type="UniPathway" id="UPA00068">
    <property type="reaction ID" value="UER00107"/>
</dbReference>
<comment type="similarity">
    <text evidence="9">Belongs to the acetylglutamate kinase family. ArgB subfamily.</text>
</comment>
<dbReference type="AlphaFoldDB" id="K2J270"/>
<evidence type="ECO:0000256" key="6">
    <source>
        <dbReference type="ARBA" id="ARBA00022777"/>
    </source>
</evidence>
<dbReference type="STRING" id="745411.B3C1_02685"/>
<proteinExistence type="inferred from homology"/>
<dbReference type="PATRIC" id="fig|745411.4.peg.528"/>
<dbReference type="eggNOG" id="COG0548">
    <property type="taxonomic scope" value="Bacteria"/>
</dbReference>
<keyword evidence="2 9" id="KW-0055">Arginine biosynthesis</keyword>
<evidence type="ECO:0000256" key="4">
    <source>
        <dbReference type="ARBA" id="ARBA00022679"/>
    </source>
</evidence>
<feature type="site" description="Transition state stabilizer" evidence="9">
    <location>
        <position position="211"/>
    </location>
</feature>
<evidence type="ECO:0000256" key="2">
    <source>
        <dbReference type="ARBA" id="ARBA00022571"/>
    </source>
</evidence>
<evidence type="ECO:0000256" key="8">
    <source>
        <dbReference type="ARBA" id="ARBA00048141"/>
    </source>
</evidence>
<feature type="site" description="Transition state stabilizer" evidence="9">
    <location>
        <position position="7"/>
    </location>
</feature>
<dbReference type="PIRSF" id="PIRSF000728">
    <property type="entry name" value="NAGK"/>
    <property type="match status" value="1"/>
</dbReference>
<evidence type="ECO:0000256" key="7">
    <source>
        <dbReference type="ARBA" id="ARBA00022840"/>
    </source>
</evidence>
<dbReference type="EMBL" id="AMRI01000003">
    <property type="protein sequence ID" value="EKE77076.1"/>
    <property type="molecule type" value="Genomic_DNA"/>
</dbReference>
<dbReference type="PANTHER" id="PTHR23342">
    <property type="entry name" value="N-ACETYLGLUTAMATE SYNTHASE"/>
    <property type="match status" value="1"/>
</dbReference>
<dbReference type="Pfam" id="PF00696">
    <property type="entry name" value="AA_kinase"/>
    <property type="match status" value="1"/>
</dbReference>
<evidence type="ECO:0000313" key="11">
    <source>
        <dbReference type="EMBL" id="EKE77076.1"/>
    </source>
</evidence>
<reference evidence="11 12" key="1">
    <citation type="journal article" date="2012" name="J. Bacteriol.">
        <title>Genome Sequence of Gallaecimonas xiamenensis Type Strain 3-C-1.</title>
        <authorList>
            <person name="Lai Q."/>
            <person name="Wang L."/>
            <person name="Wang W."/>
            <person name="Shao Z."/>
        </authorList>
    </citation>
    <scope>NUCLEOTIDE SEQUENCE [LARGE SCALE GENOMIC DNA]</scope>
    <source>
        <strain evidence="11 12">3-C-1</strain>
    </source>
</reference>
<dbReference type="GO" id="GO:0042450">
    <property type="term" value="P:L-arginine biosynthetic process via ornithine"/>
    <property type="evidence" value="ECO:0007669"/>
    <property type="project" value="UniProtKB-UniRule"/>
</dbReference>
<feature type="binding site" evidence="9">
    <location>
        <position position="61"/>
    </location>
    <ligand>
        <name>substrate</name>
    </ligand>
</feature>